<dbReference type="Proteomes" id="UP000616143">
    <property type="component" value="Unassembled WGS sequence"/>
</dbReference>
<keyword evidence="3 5" id="KW-1133">Transmembrane helix</keyword>
<organism evidence="7 9">
    <name type="scientific">Sulfodiicoccus acidiphilus</name>
    <dbReference type="NCBI Taxonomy" id="1670455"/>
    <lineage>
        <taxon>Archaea</taxon>
        <taxon>Thermoproteota</taxon>
        <taxon>Thermoprotei</taxon>
        <taxon>Sulfolobales</taxon>
        <taxon>Sulfolobaceae</taxon>
        <taxon>Sulfodiicoccus</taxon>
    </lineage>
</organism>
<dbReference type="AlphaFoldDB" id="A0A348B6J6"/>
<dbReference type="EMBL" id="AP018553">
    <property type="protein sequence ID" value="BBD73798.1"/>
    <property type="molecule type" value="Genomic_DNA"/>
</dbReference>
<evidence type="ECO:0000259" key="6">
    <source>
        <dbReference type="Pfam" id="PF01699"/>
    </source>
</evidence>
<feature type="domain" description="Sodium/calcium exchanger membrane region" evidence="6">
    <location>
        <begin position="3"/>
        <end position="143"/>
    </location>
</feature>
<dbReference type="Gene3D" id="1.20.1420.30">
    <property type="entry name" value="NCX, central ion-binding region"/>
    <property type="match status" value="1"/>
</dbReference>
<keyword evidence="4 5" id="KW-0472">Membrane</keyword>
<dbReference type="GeneID" id="38667643"/>
<dbReference type="GO" id="GO:0055085">
    <property type="term" value="P:transmembrane transport"/>
    <property type="evidence" value="ECO:0007669"/>
    <property type="project" value="InterPro"/>
</dbReference>
<evidence type="ECO:0000313" key="7">
    <source>
        <dbReference type="EMBL" id="BBD73798.1"/>
    </source>
</evidence>
<keyword evidence="2 5" id="KW-0812">Transmembrane</keyword>
<dbReference type="KEGG" id="sacd:HS1genome_2187"/>
<evidence type="ECO:0000313" key="9">
    <source>
        <dbReference type="Proteomes" id="UP000276741"/>
    </source>
</evidence>
<keyword evidence="9" id="KW-1185">Reference proteome</keyword>
<feature type="transmembrane region" description="Helical" evidence="5">
    <location>
        <begin position="101"/>
        <end position="120"/>
    </location>
</feature>
<protein>
    <recommendedName>
        <fullName evidence="6">Sodium/calcium exchanger membrane region domain-containing protein</fullName>
    </recommendedName>
</protein>
<feature type="transmembrane region" description="Helical" evidence="5">
    <location>
        <begin position="64"/>
        <end position="89"/>
    </location>
</feature>
<name>A0A348B6J6_9CREN</name>
<feature type="transmembrane region" description="Helical" evidence="5">
    <location>
        <begin position="286"/>
        <end position="303"/>
    </location>
</feature>
<evidence type="ECO:0000256" key="5">
    <source>
        <dbReference type="SAM" id="Phobius"/>
    </source>
</evidence>
<dbReference type="Proteomes" id="UP000276741">
    <property type="component" value="Chromosome"/>
</dbReference>
<evidence type="ECO:0000256" key="1">
    <source>
        <dbReference type="ARBA" id="ARBA00004141"/>
    </source>
</evidence>
<dbReference type="InterPro" id="IPR004837">
    <property type="entry name" value="NaCa_Exmemb"/>
</dbReference>
<reference evidence="9" key="2">
    <citation type="submission" date="2018-04" db="EMBL/GenBank/DDBJ databases">
        <title>Complete genome sequence of Sulfodiicoccus acidiphilus strain HS-1.</title>
        <authorList>
            <person name="Sakai H.D."/>
            <person name="Kurosawa N."/>
        </authorList>
    </citation>
    <scope>NUCLEOTIDE SEQUENCE [LARGE SCALE GENOMIC DNA]</scope>
    <source>
        <strain evidence="9">HS-1</strain>
    </source>
</reference>
<gene>
    <name evidence="8" type="ORF">GCM10007116_20640</name>
    <name evidence="7" type="ORF">HS1genome_2187</name>
</gene>
<feature type="domain" description="Sodium/calcium exchanger membrane region" evidence="6">
    <location>
        <begin position="165"/>
        <end position="301"/>
    </location>
</feature>
<accession>A0A348B6J6</accession>
<dbReference type="RefSeq" id="WP_126451058.1">
    <property type="nucleotide sequence ID" value="NZ_AP018553.1"/>
</dbReference>
<dbReference type="EMBL" id="BMQS01000026">
    <property type="protein sequence ID" value="GGU03650.1"/>
    <property type="molecule type" value="Genomic_DNA"/>
</dbReference>
<dbReference type="GO" id="GO:0016020">
    <property type="term" value="C:membrane"/>
    <property type="evidence" value="ECO:0007669"/>
    <property type="project" value="UniProtKB-SubCell"/>
</dbReference>
<evidence type="ECO:0000256" key="4">
    <source>
        <dbReference type="ARBA" id="ARBA00023136"/>
    </source>
</evidence>
<dbReference type="InterPro" id="IPR044880">
    <property type="entry name" value="NCX_ion-bd_dom_sf"/>
</dbReference>
<dbReference type="OrthoDB" id="10957at2157"/>
<reference evidence="7" key="3">
    <citation type="journal article" date="2019" name="BMC Res. Notes">
        <title>Complete genome sequence of the Sulfodiicoccus acidiphilus strain HS-1T, the first crenarchaeon that lacks polB3, isolated from an acidic hot spring in Ohwaku-dani, Hakone, Japan.</title>
        <authorList>
            <person name="Sakai H.D."/>
            <person name="Kurosawa N."/>
        </authorList>
    </citation>
    <scope>NUCLEOTIDE SEQUENCE</scope>
    <source>
        <strain evidence="7">HS-1</strain>
    </source>
</reference>
<evidence type="ECO:0000313" key="8">
    <source>
        <dbReference type="EMBL" id="GGU03650.1"/>
    </source>
</evidence>
<sequence>MLAVLLAYLVAFGAASMAVAAAADMLEDYLGQGFTGGVLLGLLSSLPETIFVASATMRGDLQVALGSAVGGNLILLTLGAFIVVLVYFLKWRRPVTMREDFRVELSFMGASSVVLFAVVLAKVINVWFSIAFVSIYAVYVFTRVRRVKERPSQIPPSVALKAGLLMGSAAAALIFLSKGFVQQIEETSLSVGIPPIVLAMLISPVAAEMEESLSALAMASRFEGGGSMALVSFMGSKIENMTVLLAIVGLGGAAVGNYSVYLGAVLLANAAFTLTLMDGKVTLREAGGLLLAYVTLVAFSLAFR</sequence>
<reference evidence="8" key="4">
    <citation type="submission" date="2020-09" db="EMBL/GenBank/DDBJ databases">
        <authorList>
            <person name="Sun Q."/>
            <person name="Ohkuma M."/>
        </authorList>
    </citation>
    <scope>NUCLEOTIDE SEQUENCE</scope>
    <source>
        <strain evidence="8">JCM 31740</strain>
    </source>
</reference>
<evidence type="ECO:0000256" key="3">
    <source>
        <dbReference type="ARBA" id="ARBA00022989"/>
    </source>
</evidence>
<proteinExistence type="predicted"/>
<feature type="transmembrane region" description="Helical" evidence="5">
    <location>
        <begin position="126"/>
        <end position="142"/>
    </location>
</feature>
<dbReference type="Pfam" id="PF01699">
    <property type="entry name" value="Na_Ca_ex"/>
    <property type="match status" value="2"/>
</dbReference>
<comment type="subcellular location">
    <subcellularLocation>
        <location evidence="1">Membrane</location>
        <topology evidence="1">Multi-pass membrane protein</topology>
    </subcellularLocation>
</comment>
<evidence type="ECO:0000256" key="2">
    <source>
        <dbReference type="ARBA" id="ARBA00022692"/>
    </source>
</evidence>
<reference evidence="8" key="1">
    <citation type="journal article" date="2014" name="Int. J. Syst. Evol. Microbiol.">
        <title>Complete genome sequence of Corynebacterium casei LMG S-19264T (=DSM 44701T), isolated from a smear-ripened cheese.</title>
        <authorList>
            <consortium name="US DOE Joint Genome Institute (JGI-PGF)"/>
            <person name="Walter F."/>
            <person name="Albersmeier A."/>
            <person name="Kalinowski J."/>
            <person name="Ruckert C."/>
        </authorList>
    </citation>
    <scope>NUCLEOTIDE SEQUENCE</scope>
    <source>
        <strain evidence="8">JCM 31740</strain>
    </source>
</reference>